<evidence type="ECO:0000313" key="1">
    <source>
        <dbReference type="EMBL" id="REE54720.1"/>
    </source>
</evidence>
<protein>
    <recommendedName>
        <fullName evidence="3">Lipoprotein</fullName>
    </recommendedName>
</protein>
<proteinExistence type="predicted"/>
<dbReference type="PROSITE" id="PS51257">
    <property type="entry name" value="PROKAR_LIPOPROTEIN"/>
    <property type="match status" value="1"/>
</dbReference>
<name>A0A3D9PX41_9BACL</name>
<evidence type="ECO:0000313" key="2">
    <source>
        <dbReference type="Proteomes" id="UP000256304"/>
    </source>
</evidence>
<reference evidence="1 2" key="1">
    <citation type="submission" date="2018-08" db="EMBL/GenBank/DDBJ databases">
        <title>Genomic Encyclopedia of Type Strains, Phase III (KMG-III): the genomes of soil and plant-associated and newly described type strains.</title>
        <authorList>
            <person name="Whitman W."/>
        </authorList>
    </citation>
    <scope>NUCLEOTIDE SEQUENCE [LARGE SCALE GENOMIC DNA]</scope>
    <source>
        <strain evidence="1 2">CGMCC 1.10966</strain>
    </source>
</reference>
<comment type="caution">
    <text evidence="1">The sequence shown here is derived from an EMBL/GenBank/DDBJ whole genome shotgun (WGS) entry which is preliminary data.</text>
</comment>
<dbReference type="AlphaFoldDB" id="A0A3D9PX41"/>
<dbReference type="Proteomes" id="UP000256304">
    <property type="component" value="Unassembled WGS sequence"/>
</dbReference>
<accession>A0A3D9PX41</accession>
<dbReference type="EMBL" id="QTTN01000079">
    <property type="protein sequence ID" value="REE54720.1"/>
    <property type="molecule type" value="Genomic_DNA"/>
</dbReference>
<dbReference type="OrthoDB" id="2659991at2"/>
<evidence type="ECO:0008006" key="3">
    <source>
        <dbReference type="Google" id="ProtNLM"/>
    </source>
</evidence>
<gene>
    <name evidence="1" type="ORF">A8990_1794</name>
</gene>
<dbReference type="RefSeq" id="WP_116192890.1">
    <property type="nucleotide sequence ID" value="NZ_QTTN01000079.1"/>
</dbReference>
<sequence>MKWTAIVLILLIVLTGCTKEKDYYGGIKKDQMTDITNDPKLEYLHEFKGHTDNWGAVIYFYKSKESEKVNTRTYLVYNGKEPLQTGEITAQYMVDGDVGGDGAFGGIAATKPHEKRIFSFILGAASTSPNSDSKVQVLVQQRNNSESIDLQMD</sequence>
<organism evidence="1 2">
    <name type="scientific">Paenibacillus taihuensis</name>
    <dbReference type="NCBI Taxonomy" id="1156355"/>
    <lineage>
        <taxon>Bacteria</taxon>
        <taxon>Bacillati</taxon>
        <taxon>Bacillota</taxon>
        <taxon>Bacilli</taxon>
        <taxon>Bacillales</taxon>
        <taxon>Paenibacillaceae</taxon>
        <taxon>Paenibacillus</taxon>
    </lineage>
</organism>
<keyword evidence="2" id="KW-1185">Reference proteome</keyword>